<dbReference type="Proteomes" id="UP000295344">
    <property type="component" value="Unassembled WGS sequence"/>
</dbReference>
<gene>
    <name evidence="6" type="ORF">CLV52_3363</name>
</gene>
<reference evidence="6 7" key="1">
    <citation type="submission" date="2019-03" db="EMBL/GenBank/DDBJ databases">
        <title>Genomic Encyclopedia of Archaeal and Bacterial Type Strains, Phase II (KMG-II): from individual species to whole genera.</title>
        <authorList>
            <person name="Goeker M."/>
        </authorList>
    </citation>
    <scope>NUCLEOTIDE SEQUENCE [LARGE SCALE GENOMIC DNA]</scope>
    <source>
        <strain evidence="6 7">DSM 24782</strain>
    </source>
</reference>
<protein>
    <submittedName>
        <fullName evidence="6">Carbohydrate ABC transporter substrate-binding protein (CUT1 family)</fullName>
    </submittedName>
</protein>
<dbReference type="InterPro" id="IPR006311">
    <property type="entry name" value="TAT_signal"/>
</dbReference>
<evidence type="ECO:0000256" key="4">
    <source>
        <dbReference type="ARBA" id="ARBA00022729"/>
    </source>
</evidence>
<dbReference type="SUPFAM" id="SSF53850">
    <property type="entry name" value="Periplasmic binding protein-like II"/>
    <property type="match status" value="1"/>
</dbReference>
<sequence>MSATLTRRTLLAGSGAAGLTALLSACSGGSGGEAGQIQFWNNFSDATQVKYFTDHIAQAYPGPGTVTVSNKSSNTIDRLIQTALAAGSGPDVIVTPGPSTGVTEYTKAGYLLDLEPYAKKYGWDTVFAKWALDASRIGGKLMTLPTSYESMVYYVNPATLSKLGLTAPTTLEEFEAFNAEAKAKGVIPIAAGNADWKGANEWHLVIALNHAAGPEAVYSALKGETKWTDPVFVDAISKLAGWFKKGWYGGGVQNYFTNNFPTVYKQLASGQAASMISGTWEFSNLGPYFGKAAGNSADWDWTTIPSLGSTTKNDVFDLAIGQSAGVNAHSKSVKDAASFLNFMTTDKKVLVDAVVEKDFQLPPIQVSAADFGSKADPRTVRLYTQLSAAKSIGYTTWTFFPQQTETYMINYFENVITDKLSVQDYLAGIQQKFDPELKAGKVPTAPAPTGVASS</sequence>
<dbReference type="EMBL" id="SOAM01000004">
    <property type="protein sequence ID" value="TDS74841.1"/>
    <property type="molecule type" value="Genomic_DNA"/>
</dbReference>
<keyword evidence="4 5" id="KW-0732">Signal</keyword>
<name>A0A4R7FF94_9MICO</name>
<evidence type="ECO:0000256" key="1">
    <source>
        <dbReference type="ARBA" id="ARBA00004196"/>
    </source>
</evidence>
<evidence type="ECO:0000256" key="3">
    <source>
        <dbReference type="ARBA" id="ARBA00022448"/>
    </source>
</evidence>
<dbReference type="Gene3D" id="3.40.190.10">
    <property type="entry name" value="Periplasmic binding protein-like II"/>
    <property type="match status" value="2"/>
</dbReference>
<feature type="signal peptide" evidence="5">
    <location>
        <begin position="1"/>
        <end position="25"/>
    </location>
</feature>
<dbReference type="Pfam" id="PF13416">
    <property type="entry name" value="SBP_bac_8"/>
    <property type="match status" value="1"/>
</dbReference>
<organism evidence="6 7">
    <name type="scientific">Amnibacterium kyonggiense</name>
    <dbReference type="NCBI Taxonomy" id="595671"/>
    <lineage>
        <taxon>Bacteria</taxon>
        <taxon>Bacillati</taxon>
        <taxon>Actinomycetota</taxon>
        <taxon>Actinomycetes</taxon>
        <taxon>Micrococcales</taxon>
        <taxon>Microbacteriaceae</taxon>
        <taxon>Amnibacterium</taxon>
    </lineage>
</organism>
<comment type="similarity">
    <text evidence="2">Belongs to the bacterial solute-binding protein 1 family.</text>
</comment>
<accession>A0A4R7FF94</accession>
<dbReference type="PANTHER" id="PTHR43649:SF31">
    <property type="entry name" value="SN-GLYCEROL-3-PHOSPHATE-BINDING PERIPLASMIC PROTEIN UGPB"/>
    <property type="match status" value="1"/>
</dbReference>
<comment type="subcellular location">
    <subcellularLocation>
        <location evidence="1">Cell envelope</location>
    </subcellularLocation>
</comment>
<dbReference type="PANTHER" id="PTHR43649">
    <property type="entry name" value="ARABINOSE-BINDING PROTEIN-RELATED"/>
    <property type="match status" value="1"/>
</dbReference>
<proteinExistence type="inferred from homology"/>
<dbReference type="InterPro" id="IPR050490">
    <property type="entry name" value="Bact_solute-bd_prot1"/>
</dbReference>
<dbReference type="InterPro" id="IPR006059">
    <property type="entry name" value="SBP"/>
</dbReference>
<evidence type="ECO:0000256" key="2">
    <source>
        <dbReference type="ARBA" id="ARBA00008520"/>
    </source>
</evidence>
<dbReference type="RefSeq" id="WP_133767505.1">
    <property type="nucleotide sequence ID" value="NZ_BAAARP010000001.1"/>
</dbReference>
<dbReference type="PROSITE" id="PS51318">
    <property type="entry name" value="TAT"/>
    <property type="match status" value="1"/>
</dbReference>
<evidence type="ECO:0000313" key="6">
    <source>
        <dbReference type="EMBL" id="TDS74841.1"/>
    </source>
</evidence>
<evidence type="ECO:0000313" key="7">
    <source>
        <dbReference type="Proteomes" id="UP000295344"/>
    </source>
</evidence>
<dbReference type="OrthoDB" id="358201at2"/>
<feature type="chain" id="PRO_5039099175" evidence="5">
    <location>
        <begin position="26"/>
        <end position="454"/>
    </location>
</feature>
<keyword evidence="7" id="KW-1185">Reference proteome</keyword>
<comment type="caution">
    <text evidence="6">The sequence shown here is derived from an EMBL/GenBank/DDBJ whole genome shotgun (WGS) entry which is preliminary data.</text>
</comment>
<dbReference type="PROSITE" id="PS51257">
    <property type="entry name" value="PROKAR_LIPOPROTEIN"/>
    <property type="match status" value="1"/>
</dbReference>
<dbReference type="GO" id="GO:0030313">
    <property type="term" value="C:cell envelope"/>
    <property type="evidence" value="ECO:0007669"/>
    <property type="project" value="UniProtKB-SubCell"/>
</dbReference>
<evidence type="ECO:0000256" key="5">
    <source>
        <dbReference type="SAM" id="SignalP"/>
    </source>
</evidence>
<keyword evidence="3" id="KW-0813">Transport</keyword>
<dbReference type="AlphaFoldDB" id="A0A4R7FF94"/>